<gene>
    <name evidence="2" type="ORF">OQ257_11345</name>
</gene>
<reference evidence="2" key="1">
    <citation type="submission" date="2022-11" db="EMBL/GenBank/DDBJ databases">
        <authorList>
            <person name="Kamali M."/>
            <person name="Peak L."/>
            <person name="Go Y.Y."/>
            <person name="Balasuriya U.B.R."/>
            <person name="Carossino M."/>
        </authorList>
    </citation>
    <scope>NUCLEOTIDE SEQUENCE</scope>
    <source>
        <strain evidence="2">4524</strain>
    </source>
</reference>
<organism evidence="2 3">
    <name type="scientific">Actinobacillus equuli subsp. equuli</name>
    <dbReference type="NCBI Taxonomy" id="202947"/>
    <lineage>
        <taxon>Bacteria</taxon>
        <taxon>Pseudomonadati</taxon>
        <taxon>Pseudomonadota</taxon>
        <taxon>Gammaproteobacteria</taxon>
        <taxon>Pasteurellales</taxon>
        <taxon>Pasteurellaceae</taxon>
        <taxon>Actinobacillus</taxon>
    </lineage>
</organism>
<dbReference type="EMBL" id="JAPHVQ010000019">
    <property type="protein sequence ID" value="MDE8035750.1"/>
    <property type="molecule type" value="Genomic_DNA"/>
</dbReference>
<reference evidence="2" key="2">
    <citation type="journal article" date="2023" name="Pathogens">
        <title>Pathological Features and Genomic Characterization of an Actinobacillus equuli subsp. equuli Bearing Unique Virulence-Associated Genes from an Adult Horse with Pleuropneumonia.</title>
        <authorList>
            <person name="Kamali M."/>
            <person name="Carossino M."/>
            <person name="Del Piero F."/>
            <person name="Peak L."/>
            <person name="Mitchell M.S."/>
            <person name="Willette J."/>
            <person name="Baker R."/>
            <person name="Li F."/>
            <person name="Kenez A."/>
            <person name="Balasuriya U.B.R."/>
            <person name="Go Y.Y."/>
        </authorList>
    </citation>
    <scope>NUCLEOTIDE SEQUENCE</scope>
    <source>
        <strain evidence="2">4524</strain>
    </source>
</reference>
<proteinExistence type="predicted"/>
<dbReference type="Proteomes" id="UP001142444">
    <property type="component" value="Unassembled WGS sequence"/>
</dbReference>
<dbReference type="RefSeq" id="WP_275218541.1">
    <property type="nucleotide sequence ID" value="NZ_JAPHVQ010000019.1"/>
</dbReference>
<dbReference type="AlphaFoldDB" id="A0A9X4G847"/>
<dbReference type="Pfam" id="PF03235">
    <property type="entry name" value="GmrSD_N"/>
    <property type="match status" value="1"/>
</dbReference>
<sequence>MKDESISLIDELGIQKRKVDFNSYDFSVKELVSMVAEGIIDIAPEYQRQFRWEDERQSRLIESLLLGIPIPNIFMATNSDGSWEVIDGVQRITTIIRFMDNAEAKSKTNVKDNLTLTSLQKLPSFNKQTFAKLPHKIKLDFMLRTLKVTTLTDKSDLDVRFDLFERLNTGGIKLTSQEIRSCVFRGNFNEFVKRMAQNKDFLKATLMKEQRVKDGTAEEAVLRFFAFLHNYKGFKYNVTSFLNNYMAFANKEFDYEKNEKIFKKTFKELSKLEYGISKGLSTRRSSFKINFYEGVAVGAALVLQKKAKLNTTDFYTWVNDPKFIEATTGATNQPKMVQQRIEFCKEKFSE</sequence>
<evidence type="ECO:0000259" key="1">
    <source>
        <dbReference type="Pfam" id="PF03235"/>
    </source>
</evidence>
<name>A0A9X4G847_ACTEU</name>
<evidence type="ECO:0000313" key="2">
    <source>
        <dbReference type="EMBL" id="MDE8035750.1"/>
    </source>
</evidence>
<evidence type="ECO:0000313" key="3">
    <source>
        <dbReference type="Proteomes" id="UP001142444"/>
    </source>
</evidence>
<feature type="domain" description="GmrSD restriction endonucleases N-terminal" evidence="1">
    <location>
        <begin position="29"/>
        <end position="182"/>
    </location>
</feature>
<comment type="caution">
    <text evidence="2">The sequence shown here is derived from an EMBL/GenBank/DDBJ whole genome shotgun (WGS) entry which is preliminary data.</text>
</comment>
<dbReference type="PANTHER" id="PTHR39639">
    <property type="entry name" value="CHROMOSOME 16, WHOLE GENOME SHOTGUN SEQUENCE"/>
    <property type="match status" value="1"/>
</dbReference>
<dbReference type="PANTHER" id="PTHR39639:SF1">
    <property type="entry name" value="DUF262 DOMAIN-CONTAINING PROTEIN"/>
    <property type="match status" value="1"/>
</dbReference>
<keyword evidence="3" id="KW-1185">Reference proteome</keyword>
<accession>A0A9X4G847</accession>
<dbReference type="InterPro" id="IPR004919">
    <property type="entry name" value="GmrSD_N"/>
</dbReference>
<protein>
    <submittedName>
        <fullName evidence="2">DUF262 domain-containing protein</fullName>
    </submittedName>
</protein>